<accession>A0A3B5MFD4</accession>
<protein>
    <submittedName>
        <fullName evidence="2">Uncharacterized protein</fullName>
    </submittedName>
</protein>
<organism evidence="2 3">
    <name type="scientific">Xiphophorus couchianus</name>
    <name type="common">Monterrey platyfish</name>
    <dbReference type="NCBI Taxonomy" id="32473"/>
    <lineage>
        <taxon>Eukaryota</taxon>
        <taxon>Metazoa</taxon>
        <taxon>Chordata</taxon>
        <taxon>Craniata</taxon>
        <taxon>Vertebrata</taxon>
        <taxon>Euteleostomi</taxon>
        <taxon>Actinopterygii</taxon>
        <taxon>Neopterygii</taxon>
        <taxon>Teleostei</taxon>
        <taxon>Neoteleostei</taxon>
        <taxon>Acanthomorphata</taxon>
        <taxon>Ovalentaria</taxon>
        <taxon>Atherinomorphae</taxon>
        <taxon>Cyprinodontiformes</taxon>
        <taxon>Poeciliidae</taxon>
        <taxon>Poeciliinae</taxon>
        <taxon>Xiphophorus</taxon>
    </lineage>
</organism>
<keyword evidence="1" id="KW-1133">Transmembrane helix</keyword>
<proteinExistence type="predicted"/>
<dbReference type="InterPro" id="IPR008952">
    <property type="entry name" value="Tetraspanin_EC2_sf"/>
</dbReference>
<reference evidence="2" key="1">
    <citation type="submission" date="2025-08" db="UniProtKB">
        <authorList>
            <consortium name="Ensembl"/>
        </authorList>
    </citation>
    <scope>IDENTIFICATION</scope>
</reference>
<feature type="transmembrane region" description="Helical" evidence="1">
    <location>
        <begin position="46"/>
        <end position="68"/>
    </location>
</feature>
<dbReference type="GO" id="GO:0016020">
    <property type="term" value="C:membrane"/>
    <property type="evidence" value="ECO:0007669"/>
    <property type="project" value="InterPro"/>
</dbReference>
<dbReference type="Gene3D" id="1.10.1450.10">
    <property type="entry name" value="Tetraspanin"/>
    <property type="match status" value="1"/>
</dbReference>
<dbReference type="AlphaFoldDB" id="A0A3B5MFD4"/>
<evidence type="ECO:0000256" key="1">
    <source>
        <dbReference type="SAM" id="Phobius"/>
    </source>
</evidence>
<sequence>MGKVNVLLKRSYVCTISVITVSLFYLLTIFFPLLTKSTDVHIFKGIYSLYGVSVIPLLFAIIGGFGVWKEKKWALIVFAVGMILGCLFFIVLEISLPFAYQQVLLSAFSFHCCGLTSLGDWENNIPESCQCDIDSSDECVSACLFLVLL</sequence>
<keyword evidence="1" id="KW-0472">Membrane</keyword>
<feature type="transmembrane region" description="Helical" evidence="1">
    <location>
        <begin position="12"/>
        <end position="34"/>
    </location>
</feature>
<name>A0A3B5MFD4_9TELE</name>
<dbReference type="Ensembl" id="ENSXCOT00000020097.1">
    <property type="protein sequence ID" value="ENSXCOP00000019851.1"/>
    <property type="gene ID" value="ENSXCOG00000014902.1"/>
</dbReference>
<reference evidence="2" key="2">
    <citation type="submission" date="2025-09" db="UniProtKB">
        <authorList>
            <consortium name="Ensembl"/>
        </authorList>
    </citation>
    <scope>IDENTIFICATION</scope>
</reference>
<dbReference type="GeneTree" id="ENSGT00940000174996"/>
<keyword evidence="3" id="KW-1185">Reference proteome</keyword>
<dbReference type="Proteomes" id="UP000261380">
    <property type="component" value="Unplaced"/>
</dbReference>
<evidence type="ECO:0000313" key="3">
    <source>
        <dbReference type="Proteomes" id="UP000261380"/>
    </source>
</evidence>
<feature type="transmembrane region" description="Helical" evidence="1">
    <location>
        <begin position="75"/>
        <end position="100"/>
    </location>
</feature>
<keyword evidence="1" id="KW-0812">Transmembrane</keyword>
<evidence type="ECO:0000313" key="2">
    <source>
        <dbReference type="Ensembl" id="ENSXCOP00000019851.1"/>
    </source>
</evidence>